<dbReference type="Gene3D" id="2.40.50.140">
    <property type="entry name" value="Nucleic acid-binding proteins"/>
    <property type="match status" value="1"/>
</dbReference>
<reference evidence="2 3" key="1">
    <citation type="submission" date="2020-01" db="EMBL/GenBank/DDBJ databases">
        <authorList>
            <person name="Chen J."/>
            <person name="Zhu S."/>
            <person name="Yang J."/>
        </authorList>
    </citation>
    <scope>NUCLEOTIDE SEQUENCE [LARGE SCALE GENOMIC DNA]</scope>
    <source>
        <strain evidence="2 3">345S023</strain>
    </source>
</reference>
<feature type="transmembrane region" description="Helical" evidence="1">
    <location>
        <begin position="7"/>
        <end position="32"/>
    </location>
</feature>
<keyword evidence="1" id="KW-0812">Transmembrane</keyword>
<dbReference type="EMBL" id="JAAAWN010000028">
    <property type="protein sequence ID" value="NDV92749.1"/>
    <property type="molecule type" value="Genomic_DNA"/>
</dbReference>
<evidence type="ECO:0000313" key="3">
    <source>
        <dbReference type="Proteomes" id="UP000470213"/>
    </source>
</evidence>
<evidence type="ECO:0000256" key="1">
    <source>
        <dbReference type="SAM" id="Phobius"/>
    </source>
</evidence>
<keyword evidence="3" id="KW-1185">Reference proteome</keyword>
<gene>
    <name evidence="2" type="ORF">GTH32_16360</name>
</gene>
<evidence type="ECO:0008006" key="4">
    <source>
        <dbReference type="Google" id="ProtNLM"/>
    </source>
</evidence>
<keyword evidence="1" id="KW-1133">Transmembrane helix</keyword>
<proteinExistence type="predicted"/>
<accession>A0A7X5LPP6</accession>
<keyword evidence="1" id="KW-0472">Membrane</keyword>
<dbReference type="InterPro" id="IPR012340">
    <property type="entry name" value="NA-bd_OB-fold"/>
</dbReference>
<dbReference type="Proteomes" id="UP000470213">
    <property type="component" value="Unassembled WGS sequence"/>
</dbReference>
<dbReference type="RefSeq" id="WP_163087758.1">
    <property type="nucleotide sequence ID" value="NZ_JAAAWN010000028.1"/>
</dbReference>
<protein>
    <recommendedName>
        <fullName evidence="4">NfeD family protein</fullName>
    </recommendedName>
</protein>
<evidence type="ECO:0000313" key="2">
    <source>
        <dbReference type="EMBL" id="NDV92749.1"/>
    </source>
</evidence>
<organism evidence="2 3">
    <name type="scientific">Alteromonas profundi</name>
    <dbReference type="NCBI Taxonomy" id="2696062"/>
    <lineage>
        <taxon>Bacteria</taxon>
        <taxon>Pseudomonadati</taxon>
        <taxon>Pseudomonadota</taxon>
        <taxon>Gammaproteobacteria</taxon>
        <taxon>Alteromonadales</taxon>
        <taxon>Alteromonadaceae</taxon>
        <taxon>Alteromonas/Salinimonas group</taxon>
        <taxon>Alteromonas</taxon>
    </lineage>
</organism>
<dbReference type="AlphaFoldDB" id="A0A7X5LPP6"/>
<name>A0A7X5LPP6_9ALTE</name>
<sequence length="146" mass="15743">MESLPNYLLAFGFVLLIGEVLLGFSTILLLTLGLSTIIVSAAMFMGLLESDLFSAFIATAILDAVLMALLWGPMKGLQKDKAPTKVKSDLIGNTFDLDIEVGPGQDASMKYSGVLWKIKSAERIPKGERVEIIDAEVGCLHVKQAN</sequence>
<feature type="transmembrane region" description="Helical" evidence="1">
    <location>
        <begin position="52"/>
        <end position="71"/>
    </location>
</feature>
<comment type="caution">
    <text evidence="2">The sequence shown here is derived from an EMBL/GenBank/DDBJ whole genome shotgun (WGS) entry which is preliminary data.</text>
</comment>